<dbReference type="RefSeq" id="WP_157111689.1">
    <property type="nucleotide sequence ID" value="NZ_CP019344.1"/>
</dbReference>
<evidence type="ECO:0000313" key="1">
    <source>
        <dbReference type="EMBL" id="ARN79502.1"/>
    </source>
</evidence>
<dbReference type="EMBL" id="CP019344">
    <property type="protein sequence ID" value="ARN79502.1"/>
    <property type="molecule type" value="Genomic_DNA"/>
</dbReference>
<reference evidence="1 2" key="1">
    <citation type="submission" date="2016-11" db="EMBL/GenBank/DDBJ databases">
        <title>Trade-off between light-utilization and light-protection in marine flavobacteria.</title>
        <authorList>
            <person name="Kumagai Y."/>
        </authorList>
    </citation>
    <scope>NUCLEOTIDE SEQUENCE [LARGE SCALE GENOMIC DNA]</scope>
    <source>
        <strain evidence="1 2">JCM 13191</strain>
    </source>
</reference>
<organism evidence="1 2">
    <name type="scientific">Nonlabens spongiae</name>
    <dbReference type="NCBI Taxonomy" id="331648"/>
    <lineage>
        <taxon>Bacteria</taxon>
        <taxon>Pseudomonadati</taxon>
        <taxon>Bacteroidota</taxon>
        <taxon>Flavobacteriia</taxon>
        <taxon>Flavobacteriales</taxon>
        <taxon>Flavobacteriaceae</taxon>
        <taxon>Nonlabens</taxon>
    </lineage>
</organism>
<gene>
    <name evidence="1" type="ORF">BST97_14545</name>
</gene>
<accession>A0A1W6MPL4</accession>
<proteinExistence type="predicted"/>
<protein>
    <submittedName>
        <fullName evidence="1">Uncharacterized protein</fullName>
    </submittedName>
</protein>
<sequence length="94" mass="11243">MNIEKVKEQLALRVQEIMVKRKKHKIQNLTSFDIKMSWKEKVADTEDLVQRIYHTLNELITQNQILFATDSEKEDFVDHIEPTIYDLVIRNIDD</sequence>
<dbReference type="STRING" id="331648.BST97_14545"/>
<dbReference type="Proteomes" id="UP000193431">
    <property type="component" value="Chromosome"/>
</dbReference>
<dbReference type="OrthoDB" id="1144326at2"/>
<name>A0A1W6MPL4_9FLAO</name>
<evidence type="ECO:0000313" key="2">
    <source>
        <dbReference type="Proteomes" id="UP000193431"/>
    </source>
</evidence>
<dbReference type="AlphaFoldDB" id="A0A1W6MPL4"/>
<keyword evidence="2" id="KW-1185">Reference proteome</keyword>